<feature type="domain" description="C2H2-type" evidence="12">
    <location>
        <begin position="971"/>
        <end position="1000"/>
    </location>
</feature>
<sequence>METENPSLVSTQQQEVPQIATETTMPSAQFSLSITPVPKASSPQTVAEMAGELRLFKPSSLTMLTPSAFGSAQIEVASCTSNAASVPPPPASQASSTTLRRFETLPFKPSDVGRTVCEYCNRDFVYPARLLRHRRVHTGERPFKCEFCSKSFTQKVHLKLHTRVHTGERPFKCDRCVYAACDVSALRKHMVKHSSQERTQQAPKHSQDQAGLSNEVLEFSEQQQQQQQRQQSQSVQPQQEQQLHLKSSSRPVLPSSAQAASLEGATLDYAARQLLCHIKLKCEFCTYTAISTADLKAHVEIHGPAPGSADESSQDESIPPSSPIAVRQQETVKERQDVFSLTSNRTSPLVADSSSPPTKNVIDRFEFVLSSRNIPANYSSPKRNQFQLLNVRQGDTASSAYSAQSSSSDQVKCSTGLQLQHTASGITLPEDRISNLVSTARSQERQDPITSATVFDNDSINIEPGTANNGSCVRSGSSSTAAAAAGRDSFSPSAGSAYVTSQNQVAKASPFACMTPSREPFADDEDNEEWMVRWSKPAPASVKKARLLFNRYRNMRSPIKTRRSTLPTKAPVYQKLVLHLPSVLEDGQPVSSNSAADLANVPSPSTASQLASTNIQLASPMHAASTTTSTVMSEESANSSSSSGSTTLTATSYRTRSGSVPKADGSEVTSPKLVIRTTFEPDSSVAAAPKVKFKIRPQRFKEVKETSVDAGTSDNISSVSHNKKDNTKSDTGSRISAGQPIDLDTSTDEDEREKDPQATIRSSRDFSTTSASVTPITTRKRISSSKGTSALADSAVSDYANLRPRRSARPRTKISFSTSEDEDQPMELEIGEFECDKCCFRTKKRNEILVHKLEHEKPYQCQVCGVRLKKRTFLTQHLTIHTGERNFKCDVCGLAFRTSSNLKGHMEVHNETKRYKCDLCDASFAQDRYLKKHLKIHSSSKPYPCEVCDYRGRTSYDLKEHLWVHSPIKPYKCFEPGCDASFSRKNYLENHMAPDTWKRILAAQEGEDAGDDYEEDDDQDEDDSSSFICAFCEQKIYSNQETLMEHEAKHYYLADLVDMPIDVDLEPDELDVADIDGETGAEGLELVGVESFGEVHRSRNGALIHCCSICPYKTCYRSNLRRHARSHTVFDVPSCVSADNAATLVVNVSPHRHETSLKHQHPHRSAHALRGSTVPGAHPGAPAPHSQRHSCSFCSYSTIYKDTLIKHERTHTGDRPFRCLICGYAASQRNNVRIHAARKHDLLTAFVDSSVGHRCEFCLKLYATRRILEIHISTVHLKQRPYPCGICHQTFTQRGTLNRHLRIHTGERFQCIDCGRSYTQKFGLHMHRMRGLCPGKITSSQQSSLMSLFNLKLLESSGLLDSQPSTSAGAGPSASAGSSSSGTSTTASAAIPDSESQHFLRNGSKGFYHCLHCEYKTLCRSHMIDHVRTHTGARPYKCYVCGRCFTQKSPLNVHLRRVHGELL</sequence>
<feature type="domain" description="C2H2-type" evidence="12">
    <location>
        <begin position="171"/>
        <end position="198"/>
    </location>
</feature>
<dbReference type="InParanoid" id="A0A7M7K958"/>
<feature type="domain" description="C2H2-type" evidence="12">
    <location>
        <begin position="887"/>
        <end position="914"/>
    </location>
</feature>
<keyword evidence="14" id="KW-1185">Reference proteome</keyword>
<feature type="region of interest" description="Disordered" evidence="11">
    <location>
        <begin position="1363"/>
        <end position="1393"/>
    </location>
</feature>
<feature type="compositionally biased region" description="Basic residues" evidence="11">
    <location>
        <begin position="803"/>
        <end position="812"/>
    </location>
</feature>
<keyword evidence="5" id="KW-0862">Zinc</keyword>
<proteinExistence type="predicted"/>
<feature type="compositionally biased region" description="Low complexity" evidence="11">
    <location>
        <begin position="219"/>
        <end position="242"/>
    </location>
</feature>
<dbReference type="FunFam" id="3.30.160.60:FF:000624">
    <property type="entry name" value="zinc finger protein 697"/>
    <property type="match status" value="1"/>
</dbReference>
<dbReference type="GO" id="GO:0000981">
    <property type="term" value="F:DNA-binding transcription factor activity, RNA polymerase II-specific"/>
    <property type="evidence" value="ECO:0007669"/>
    <property type="project" value="TreeGrafter"/>
</dbReference>
<dbReference type="OMA" id="YLENHMA"/>
<keyword evidence="4 10" id="KW-0863">Zinc-finger</keyword>
<keyword evidence="3" id="KW-0677">Repeat</keyword>
<feature type="domain" description="C2H2-type" evidence="12">
    <location>
        <begin position="915"/>
        <end position="942"/>
    </location>
</feature>
<dbReference type="InterPro" id="IPR036236">
    <property type="entry name" value="Znf_C2H2_sf"/>
</dbReference>
<dbReference type="KEGG" id="vde:111251272"/>
<evidence type="ECO:0000259" key="12">
    <source>
        <dbReference type="PROSITE" id="PS50157"/>
    </source>
</evidence>
<feature type="region of interest" description="Disordered" evidence="11">
    <location>
        <begin position="702"/>
        <end position="790"/>
    </location>
</feature>
<dbReference type="PANTHER" id="PTHR24409:SF295">
    <property type="entry name" value="AZ2-RELATED"/>
    <property type="match status" value="1"/>
</dbReference>
<dbReference type="FunFam" id="3.30.160.60:FF:000100">
    <property type="entry name" value="Zinc finger 45-like"/>
    <property type="match status" value="1"/>
</dbReference>
<evidence type="ECO:0000256" key="3">
    <source>
        <dbReference type="ARBA" id="ARBA00022737"/>
    </source>
</evidence>
<feature type="domain" description="C2H2-type" evidence="12">
    <location>
        <begin position="1436"/>
        <end position="1459"/>
    </location>
</feature>
<feature type="compositionally biased region" description="Basic residues" evidence="11">
    <location>
        <begin position="1158"/>
        <end position="1167"/>
    </location>
</feature>
<feature type="domain" description="C2H2-type" evidence="12">
    <location>
        <begin position="1408"/>
        <end position="1435"/>
    </location>
</feature>
<feature type="domain" description="C2H2-type" evidence="12">
    <location>
        <begin position="1253"/>
        <end position="1281"/>
    </location>
</feature>
<keyword evidence="2" id="KW-0479">Metal-binding</keyword>
<accession>A0A7M7K958</accession>
<feature type="region of interest" description="Disordered" evidence="11">
    <location>
        <begin position="302"/>
        <end position="331"/>
    </location>
</feature>
<dbReference type="RefSeq" id="XP_022663438.1">
    <property type="nucleotide sequence ID" value="XM_022807703.1"/>
</dbReference>
<feature type="domain" description="C2H2-type" evidence="12">
    <location>
        <begin position="143"/>
        <end position="170"/>
    </location>
</feature>
<dbReference type="GO" id="GO:0008270">
    <property type="term" value="F:zinc ion binding"/>
    <property type="evidence" value="ECO:0007669"/>
    <property type="project" value="UniProtKB-KW"/>
</dbReference>
<evidence type="ECO:0000256" key="11">
    <source>
        <dbReference type="SAM" id="MobiDB-lite"/>
    </source>
</evidence>
<dbReference type="Proteomes" id="UP000594260">
    <property type="component" value="Unplaced"/>
</dbReference>
<keyword evidence="8" id="KW-0804">Transcription</keyword>
<evidence type="ECO:0000256" key="1">
    <source>
        <dbReference type="ARBA" id="ARBA00004123"/>
    </source>
</evidence>
<keyword evidence="9" id="KW-0539">Nucleus</keyword>
<comment type="subcellular location">
    <subcellularLocation>
        <location evidence="1">Nucleus</location>
    </subcellularLocation>
</comment>
<dbReference type="GO" id="GO:0000977">
    <property type="term" value="F:RNA polymerase II transcription regulatory region sequence-specific DNA binding"/>
    <property type="evidence" value="ECO:0007669"/>
    <property type="project" value="TreeGrafter"/>
</dbReference>
<evidence type="ECO:0000313" key="13">
    <source>
        <dbReference type="EnsemblMetazoa" id="XP_022663438"/>
    </source>
</evidence>
<dbReference type="GO" id="GO:0005634">
    <property type="term" value="C:nucleus"/>
    <property type="evidence" value="ECO:0007669"/>
    <property type="project" value="UniProtKB-SubCell"/>
</dbReference>
<feature type="compositionally biased region" description="Polar residues" evidence="11">
    <location>
        <begin position="602"/>
        <end position="617"/>
    </location>
</feature>
<dbReference type="Gene3D" id="3.30.160.60">
    <property type="entry name" value="Classic Zinc Finger"/>
    <property type="match status" value="14"/>
</dbReference>
<organism evidence="13 14">
    <name type="scientific">Varroa destructor</name>
    <name type="common">Honeybee mite</name>
    <dbReference type="NCBI Taxonomy" id="109461"/>
    <lineage>
        <taxon>Eukaryota</taxon>
        <taxon>Metazoa</taxon>
        <taxon>Ecdysozoa</taxon>
        <taxon>Arthropoda</taxon>
        <taxon>Chelicerata</taxon>
        <taxon>Arachnida</taxon>
        <taxon>Acari</taxon>
        <taxon>Parasitiformes</taxon>
        <taxon>Mesostigmata</taxon>
        <taxon>Gamasina</taxon>
        <taxon>Dermanyssoidea</taxon>
        <taxon>Varroidae</taxon>
        <taxon>Varroa</taxon>
    </lineage>
</organism>
<dbReference type="SMART" id="SM00355">
    <property type="entry name" value="ZnF_C2H2"/>
    <property type="match status" value="19"/>
</dbReference>
<feature type="compositionally biased region" description="Low complexity" evidence="11">
    <location>
        <begin position="623"/>
        <end position="652"/>
    </location>
</feature>
<feature type="domain" description="C2H2-type" evidence="12">
    <location>
        <begin position="1282"/>
        <end position="1309"/>
    </location>
</feature>
<feature type="region of interest" description="Disordered" evidence="11">
    <location>
        <begin position="802"/>
        <end position="823"/>
    </location>
</feature>
<evidence type="ECO:0000256" key="5">
    <source>
        <dbReference type="ARBA" id="ARBA00022833"/>
    </source>
</evidence>
<dbReference type="PROSITE" id="PS50157">
    <property type="entry name" value="ZINC_FINGER_C2H2_2"/>
    <property type="match status" value="13"/>
</dbReference>
<dbReference type="PANTHER" id="PTHR24409">
    <property type="entry name" value="ZINC FINGER PROTEIN 142"/>
    <property type="match status" value="1"/>
</dbReference>
<feature type="region of interest" description="Disordered" evidence="11">
    <location>
        <begin position="218"/>
        <end position="257"/>
    </location>
</feature>
<dbReference type="EnsemblMetazoa" id="XM_022807703">
    <property type="protein sequence ID" value="XP_022663438"/>
    <property type="gene ID" value="LOC111251272"/>
</dbReference>
<evidence type="ECO:0000256" key="10">
    <source>
        <dbReference type="PROSITE-ProRule" id="PRU00042"/>
    </source>
</evidence>
<feature type="compositionally biased region" description="Low complexity" evidence="11">
    <location>
        <begin position="1175"/>
        <end position="1185"/>
    </location>
</feature>
<keyword evidence="7" id="KW-0238">DNA-binding</keyword>
<feature type="compositionally biased region" description="Polar residues" evidence="11">
    <location>
        <begin position="759"/>
        <end position="777"/>
    </location>
</feature>
<feature type="domain" description="C2H2-type" evidence="12">
    <location>
        <begin position="859"/>
        <end position="886"/>
    </location>
</feature>
<dbReference type="GO" id="GO:0048598">
    <property type="term" value="P:embryonic morphogenesis"/>
    <property type="evidence" value="ECO:0007669"/>
    <property type="project" value="UniProtKB-ARBA"/>
</dbReference>
<evidence type="ECO:0000256" key="7">
    <source>
        <dbReference type="ARBA" id="ARBA00023125"/>
    </source>
</evidence>
<dbReference type="Pfam" id="PF00096">
    <property type="entry name" value="zf-C2H2"/>
    <property type="match status" value="5"/>
</dbReference>
<dbReference type="SUPFAM" id="SSF57667">
    <property type="entry name" value="beta-beta-alpha zinc fingers"/>
    <property type="match status" value="8"/>
</dbReference>
<evidence type="ECO:0000256" key="4">
    <source>
        <dbReference type="ARBA" id="ARBA00022771"/>
    </source>
</evidence>
<evidence type="ECO:0000256" key="8">
    <source>
        <dbReference type="ARBA" id="ARBA00023163"/>
    </source>
</evidence>
<dbReference type="InterPro" id="IPR013087">
    <property type="entry name" value="Znf_C2H2_type"/>
</dbReference>
<evidence type="ECO:0000256" key="2">
    <source>
        <dbReference type="ARBA" id="ARBA00022723"/>
    </source>
</evidence>
<protein>
    <recommendedName>
        <fullName evidence="12">C2H2-type domain-containing protein</fullName>
    </recommendedName>
</protein>
<feature type="domain" description="C2H2-type" evidence="12">
    <location>
        <begin position="943"/>
        <end position="970"/>
    </location>
</feature>
<dbReference type="FunFam" id="3.30.160.60:FF:000325">
    <property type="entry name" value="ZFP90 zinc finger protein"/>
    <property type="match status" value="1"/>
</dbReference>
<dbReference type="OrthoDB" id="3437960at2759"/>
<evidence type="ECO:0000256" key="9">
    <source>
        <dbReference type="ARBA" id="ARBA00023242"/>
    </source>
</evidence>
<feature type="compositionally biased region" description="Polar residues" evidence="11">
    <location>
        <begin position="244"/>
        <end position="257"/>
    </location>
</feature>
<reference evidence="13" key="1">
    <citation type="submission" date="2021-01" db="UniProtKB">
        <authorList>
            <consortium name="EnsemblMetazoa"/>
        </authorList>
    </citation>
    <scope>IDENTIFICATION</scope>
</reference>
<feature type="domain" description="C2H2-type" evidence="12">
    <location>
        <begin position="1189"/>
        <end position="1216"/>
    </location>
</feature>
<keyword evidence="6" id="KW-0805">Transcription regulation</keyword>
<dbReference type="PROSITE" id="PS00028">
    <property type="entry name" value="ZINC_FINGER_C2H2_1"/>
    <property type="match status" value="8"/>
</dbReference>
<dbReference type="GeneID" id="111251272"/>
<feature type="region of interest" description="Disordered" evidence="11">
    <location>
        <begin position="591"/>
        <end position="669"/>
    </location>
</feature>
<feature type="region of interest" description="Disordered" evidence="11">
    <location>
        <begin position="1156"/>
        <end position="1185"/>
    </location>
</feature>
<dbReference type="FunFam" id="3.30.160.60:FF:002343">
    <property type="entry name" value="Zinc finger protein 33A"/>
    <property type="match status" value="2"/>
</dbReference>
<feature type="compositionally biased region" description="Polar residues" evidence="11">
    <location>
        <begin position="709"/>
        <end position="720"/>
    </location>
</feature>
<feature type="domain" description="C2H2-type" evidence="12">
    <location>
        <begin position="115"/>
        <end position="142"/>
    </location>
</feature>
<evidence type="ECO:0000256" key="6">
    <source>
        <dbReference type="ARBA" id="ARBA00023015"/>
    </source>
</evidence>
<feature type="compositionally biased region" description="Low complexity" evidence="11">
    <location>
        <begin position="1364"/>
        <end position="1390"/>
    </location>
</feature>
<name>A0A7M7K958_VARDE</name>
<evidence type="ECO:0000313" key="14">
    <source>
        <dbReference type="Proteomes" id="UP000594260"/>
    </source>
</evidence>